<feature type="region of interest" description="Disordered" evidence="1">
    <location>
        <begin position="38"/>
        <end position="67"/>
    </location>
</feature>
<sequence>MEPELKGAYGIRVITRTLAGRSAAGIGRPVRSRLRPAAFLSPGLAPGGPSQRPPPIPPPDNRIPNQG</sequence>
<evidence type="ECO:0000256" key="1">
    <source>
        <dbReference type="SAM" id="MobiDB-lite"/>
    </source>
</evidence>
<gene>
    <name evidence="2" type="ORF">AVDCRST_MAG49-2771</name>
</gene>
<reference evidence="2" key="1">
    <citation type="submission" date="2020-02" db="EMBL/GenBank/DDBJ databases">
        <authorList>
            <person name="Meier V. D."/>
        </authorList>
    </citation>
    <scope>NUCLEOTIDE SEQUENCE</scope>
    <source>
        <strain evidence="2">AVDCRST_MAG49</strain>
    </source>
</reference>
<feature type="compositionally biased region" description="Pro residues" evidence="1">
    <location>
        <begin position="51"/>
        <end position="61"/>
    </location>
</feature>
<dbReference type="EMBL" id="CADCWG010000193">
    <property type="protein sequence ID" value="CAA9564382.1"/>
    <property type="molecule type" value="Genomic_DNA"/>
</dbReference>
<proteinExistence type="predicted"/>
<organism evidence="2">
    <name type="scientific">uncultured Thermomicrobiales bacterium</name>
    <dbReference type="NCBI Taxonomy" id="1645740"/>
    <lineage>
        <taxon>Bacteria</taxon>
        <taxon>Pseudomonadati</taxon>
        <taxon>Thermomicrobiota</taxon>
        <taxon>Thermomicrobia</taxon>
        <taxon>Thermomicrobiales</taxon>
        <taxon>environmental samples</taxon>
    </lineage>
</organism>
<protein>
    <submittedName>
        <fullName evidence="2">Uncharacterized protein</fullName>
    </submittedName>
</protein>
<name>A0A6J4UYK3_9BACT</name>
<evidence type="ECO:0000313" key="2">
    <source>
        <dbReference type="EMBL" id="CAA9564382.1"/>
    </source>
</evidence>
<accession>A0A6J4UYK3</accession>
<dbReference type="AlphaFoldDB" id="A0A6J4UYK3"/>